<dbReference type="Gene3D" id="3.30.1700.10">
    <property type="entry name" value="lpxc deacetylase, domain 2"/>
    <property type="match status" value="1"/>
</dbReference>
<protein>
    <recommendedName>
        <fullName evidence="4 12">UDP-3-O-acyl-N-acetylglucosamine deacetylase</fullName>
        <shortName evidence="12">UDP-3-O-acyl-GlcNAc deacetylase</shortName>
        <ecNumber evidence="4 12">3.5.1.108</ecNumber>
    </recommendedName>
    <alternativeName>
        <fullName evidence="12">UDP-3-O-[R-3-hydroxymyristoyl]-N-acetylglucosamine deacetylase</fullName>
    </alternativeName>
</protein>
<feature type="active site" description="Proton donor" evidence="12">
    <location>
        <position position="262"/>
    </location>
</feature>
<name>A0AA86MVL8_9BACT</name>
<dbReference type="NCBIfam" id="TIGR00325">
    <property type="entry name" value="lpxC"/>
    <property type="match status" value="1"/>
</dbReference>
<dbReference type="EMBL" id="OX365700">
    <property type="protein sequence ID" value="CAI4029821.1"/>
    <property type="molecule type" value="Genomic_DNA"/>
</dbReference>
<dbReference type="GO" id="GO:0009245">
    <property type="term" value="P:lipid A biosynthetic process"/>
    <property type="evidence" value="ECO:0007669"/>
    <property type="project" value="UniProtKB-UniRule"/>
</dbReference>
<keyword evidence="8 12" id="KW-0378">Hydrolase</keyword>
<feature type="binding site" evidence="12">
    <location>
        <position position="239"/>
    </location>
    <ligand>
        <name>Zn(2+)</name>
        <dbReference type="ChEBI" id="CHEBI:29105"/>
    </ligand>
</feature>
<evidence type="ECO:0000256" key="7">
    <source>
        <dbReference type="ARBA" id="ARBA00022723"/>
    </source>
</evidence>
<evidence type="ECO:0000256" key="8">
    <source>
        <dbReference type="ARBA" id="ARBA00022801"/>
    </source>
</evidence>
<evidence type="ECO:0000256" key="2">
    <source>
        <dbReference type="ARBA" id="ARBA00002923"/>
    </source>
</evidence>
<reference evidence="13" key="1">
    <citation type="submission" date="2022-10" db="EMBL/GenBank/DDBJ databases">
        <authorList>
            <person name="Koch H."/>
        </authorList>
    </citation>
    <scope>NUCLEOTIDE SEQUENCE</scope>
    <source>
        <strain evidence="13">DNF</strain>
    </source>
</reference>
<comment type="catalytic activity">
    <reaction evidence="11 12">
        <text>a UDP-3-O-[(3R)-3-hydroxyacyl]-N-acetyl-alpha-D-glucosamine + H2O = a UDP-3-O-[(3R)-3-hydroxyacyl]-alpha-D-glucosamine + acetate</text>
        <dbReference type="Rhea" id="RHEA:67816"/>
        <dbReference type="ChEBI" id="CHEBI:15377"/>
        <dbReference type="ChEBI" id="CHEBI:30089"/>
        <dbReference type="ChEBI" id="CHEBI:137740"/>
        <dbReference type="ChEBI" id="CHEBI:173225"/>
        <dbReference type="EC" id="3.5.1.108"/>
    </reaction>
</comment>
<evidence type="ECO:0000256" key="6">
    <source>
        <dbReference type="ARBA" id="ARBA00022556"/>
    </source>
</evidence>
<feature type="binding site" evidence="12">
    <location>
        <position position="78"/>
    </location>
    <ligand>
        <name>Zn(2+)</name>
        <dbReference type="ChEBI" id="CHEBI:29105"/>
    </ligand>
</feature>
<evidence type="ECO:0000313" key="13">
    <source>
        <dbReference type="EMBL" id="CAI4029821.1"/>
    </source>
</evidence>
<dbReference type="InterPro" id="IPR020568">
    <property type="entry name" value="Ribosomal_Su5_D2-typ_SF"/>
</dbReference>
<keyword evidence="7 12" id="KW-0479">Metal-binding</keyword>
<dbReference type="PANTHER" id="PTHR33694">
    <property type="entry name" value="UDP-3-O-ACYL-N-ACETYLGLUCOSAMINE DEACETYLASE 1, MITOCHONDRIAL-RELATED"/>
    <property type="match status" value="1"/>
</dbReference>
<keyword evidence="9 12" id="KW-0862">Zinc</keyword>
<evidence type="ECO:0000256" key="11">
    <source>
        <dbReference type="ARBA" id="ARBA00024535"/>
    </source>
</evidence>
<dbReference type="GO" id="GO:0016020">
    <property type="term" value="C:membrane"/>
    <property type="evidence" value="ECO:0007669"/>
    <property type="project" value="GOC"/>
</dbReference>
<dbReference type="InterPro" id="IPR011334">
    <property type="entry name" value="UDP-acyl_GlcNac_deAcase_C"/>
</dbReference>
<evidence type="ECO:0000313" key="14">
    <source>
        <dbReference type="Proteomes" id="UP001179121"/>
    </source>
</evidence>
<accession>A0AA86MVL8</accession>
<keyword evidence="14" id="KW-1185">Reference proteome</keyword>
<dbReference type="GO" id="GO:0103117">
    <property type="term" value="F:UDP-3-O-acyl-N-acetylglucosamine deacetylase activity"/>
    <property type="evidence" value="ECO:0007669"/>
    <property type="project" value="UniProtKB-UniRule"/>
</dbReference>
<feature type="binding site" evidence="12">
    <location>
        <position position="235"/>
    </location>
    <ligand>
        <name>Zn(2+)</name>
        <dbReference type="ChEBI" id="CHEBI:29105"/>
    </ligand>
</feature>
<comment type="cofactor">
    <cofactor evidence="1 12">
        <name>Zn(2+)</name>
        <dbReference type="ChEBI" id="CHEBI:29105"/>
    </cofactor>
</comment>
<dbReference type="Pfam" id="PF03331">
    <property type="entry name" value="LpxC"/>
    <property type="match status" value="1"/>
</dbReference>
<keyword evidence="5 12" id="KW-0444">Lipid biosynthesis</keyword>
<keyword evidence="6 12" id="KW-0441">Lipid A biosynthesis</keyword>
<dbReference type="GO" id="GO:0046872">
    <property type="term" value="F:metal ion binding"/>
    <property type="evidence" value="ECO:0007669"/>
    <property type="project" value="UniProtKB-KW"/>
</dbReference>
<dbReference type="AlphaFoldDB" id="A0AA86MVL8"/>
<comment type="similarity">
    <text evidence="12">Belongs to the LpxC family.</text>
</comment>
<dbReference type="SUPFAM" id="SSF54211">
    <property type="entry name" value="Ribosomal protein S5 domain 2-like"/>
    <property type="match status" value="2"/>
</dbReference>
<evidence type="ECO:0000256" key="12">
    <source>
        <dbReference type="HAMAP-Rule" id="MF_00388"/>
    </source>
</evidence>
<dbReference type="PANTHER" id="PTHR33694:SF1">
    <property type="entry name" value="UDP-3-O-ACYL-N-ACETYLGLUCOSAMINE DEACETYLASE 1, MITOCHONDRIAL-RELATED"/>
    <property type="match status" value="1"/>
</dbReference>
<evidence type="ECO:0000256" key="4">
    <source>
        <dbReference type="ARBA" id="ARBA00012745"/>
    </source>
</evidence>
<organism evidence="13 14">
    <name type="scientific">Nitrospira tepida</name>
    <dbReference type="NCBI Taxonomy" id="2973512"/>
    <lineage>
        <taxon>Bacteria</taxon>
        <taxon>Pseudomonadati</taxon>
        <taxon>Nitrospirota</taxon>
        <taxon>Nitrospiria</taxon>
        <taxon>Nitrospirales</taxon>
        <taxon>Nitrospiraceae</taxon>
        <taxon>Nitrospira</taxon>
    </lineage>
</organism>
<dbReference type="InterPro" id="IPR015870">
    <property type="entry name" value="UDP-acyl_N-AcGlcN_deAcase_N"/>
</dbReference>
<sequence>MRYQQTIASPITCTGVGLHSGQPVTMTLLPAPPNTGVVFLRKAGGSAIPLGATISNLVATELCTAISSAGTQIKTIEHVLAALCGLGVDNVYIEIDAGEVPVMDGSAGPFVRLIKAAGIVPQNRAQRFLKIMQPIEIMDRGRRVVIEPAPTPKVTYTIAYDHPLIGTQSYEYECSADSFERDIADARTFGFLKEVEALWSRGLGKGGSLDNTVVLSDDDVINQSGLRFQDEFVRHKVLDLVGDLSLLGMPFIGHVKAERSGHALHTSLVNQILRRPDCWVLLSLDDQPTLAERPLVQPSTAYHSSALTAPVASV</sequence>
<dbReference type="EC" id="3.5.1.108" evidence="4 12"/>
<dbReference type="Proteomes" id="UP001179121">
    <property type="component" value="Chromosome"/>
</dbReference>
<dbReference type="Gene3D" id="3.30.230.20">
    <property type="entry name" value="lpxc deacetylase, domain 1"/>
    <property type="match status" value="1"/>
</dbReference>
<comment type="pathway">
    <text evidence="3 12">Glycolipid biosynthesis; lipid IV(A) biosynthesis; lipid IV(A) from (3R)-3-hydroxytetradecanoyl-[acyl-carrier-protein] and UDP-N-acetyl-alpha-D-glucosamine: step 2/6.</text>
</comment>
<evidence type="ECO:0000256" key="5">
    <source>
        <dbReference type="ARBA" id="ARBA00022516"/>
    </source>
</evidence>
<dbReference type="HAMAP" id="MF_00388">
    <property type="entry name" value="LpxC"/>
    <property type="match status" value="1"/>
</dbReference>
<dbReference type="InterPro" id="IPR004463">
    <property type="entry name" value="UDP-acyl_GlcNac_deAcase"/>
</dbReference>
<comment type="function">
    <text evidence="2 12">Catalyzes the hydrolysis of UDP-3-O-myristoyl-N-acetylglucosamine to form UDP-3-O-myristoylglucosamine and acetate, the committed step in lipid A biosynthesis.</text>
</comment>
<dbReference type="KEGG" id="nti:DNFV4_00240"/>
<proteinExistence type="inferred from homology"/>
<keyword evidence="10 12" id="KW-0443">Lipid metabolism</keyword>
<evidence type="ECO:0000256" key="10">
    <source>
        <dbReference type="ARBA" id="ARBA00023098"/>
    </source>
</evidence>
<gene>
    <name evidence="12" type="primary">lpxC</name>
    <name evidence="13" type="ORF">DNFV4_00240</name>
</gene>
<evidence type="ECO:0000256" key="9">
    <source>
        <dbReference type="ARBA" id="ARBA00022833"/>
    </source>
</evidence>
<dbReference type="RefSeq" id="WP_289266845.1">
    <property type="nucleotide sequence ID" value="NZ_OX365700.1"/>
</dbReference>
<evidence type="ECO:0000256" key="3">
    <source>
        <dbReference type="ARBA" id="ARBA00005002"/>
    </source>
</evidence>
<evidence type="ECO:0000256" key="1">
    <source>
        <dbReference type="ARBA" id="ARBA00001947"/>
    </source>
</evidence>